<dbReference type="AlphaFoldDB" id="A0A317CMH1"/>
<keyword evidence="3" id="KW-1185">Reference proteome</keyword>
<dbReference type="OrthoDB" id="516854at2"/>
<dbReference type="Proteomes" id="UP000245539">
    <property type="component" value="Unassembled WGS sequence"/>
</dbReference>
<sequence length="185" mass="21023">MSVKEAVDESGFLLCKGDRQEPFSISYISSIATATGYGVEPNMSCLNPDRRSIDLTITQQGYPIIQDLKVQAKCTYYHQPKGDYLPFTIKKKNFNEIKNNRNPHILVVANVPRDSSDWVKYNLGSTELKNNCYWYSLRGLADLEKGSVELKIPLVQRFDSMQLSRLMNLLGEGKFLSFDNQVIDA</sequence>
<comment type="caution">
    <text evidence="2">The sequence shown here is derived from an EMBL/GenBank/DDBJ whole genome shotgun (WGS) entry which is preliminary data.</text>
</comment>
<evidence type="ECO:0000259" key="1">
    <source>
        <dbReference type="Pfam" id="PF14280"/>
    </source>
</evidence>
<gene>
    <name evidence="2" type="ORF">DKW60_05720</name>
</gene>
<evidence type="ECO:0000313" key="2">
    <source>
        <dbReference type="EMBL" id="PWQ99509.1"/>
    </source>
</evidence>
<proteinExistence type="predicted"/>
<feature type="domain" description="DUF4365" evidence="1">
    <location>
        <begin position="23"/>
        <end position="169"/>
    </location>
</feature>
<name>A0A317CMH1_9GAMM</name>
<protein>
    <recommendedName>
        <fullName evidence="1">DUF4365 domain-containing protein</fullName>
    </recommendedName>
</protein>
<dbReference type="RefSeq" id="WP_109836706.1">
    <property type="nucleotide sequence ID" value="NZ_QGKM01000010.1"/>
</dbReference>
<dbReference type="Pfam" id="PF14280">
    <property type="entry name" value="DUF4365"/>
    <property type="match status" value="1"/>
</dbReference>
<dbReference type="InterPro" id="IPR025375">
    <property type="entry name" value="DUF4365"/>
</dbReference>
<dbReference type="EMBL" id="QGKM01000010">
    <property type="protein sequence ID" value="PWQ99509.1"/>
    <property type="molecule type" value="Genomic_DNA"/>
</dbReference>
<accession>A0A317CMH1</accession>
<organism evidence="2 3">
    <name type="scientific">Leucothrix pacifica</name>
    <dbReference type="NCBI Taxonomy" id="1247513"/>
    <lineage>
        <taxon>Bacteria</taxon>
        <taxon>Pseudomonadati</taxon>
        <taxon>Pseudomonadota</taxon>
        <taxon>Gammaproteobacteria</taxon>
        <taxon>Thiotrichales</taxon>
        <taxon>Thiotrichaceae</taxon>
        <taxon>Leucothrix</taxon>
    </lineage>
</organism>
<reference evidence="2 3" key="1">
    <citation type="submission" date="2018-05" db="EMBL/GenBank/DDBJ databases">
        <title>Leucothrix arctica sp. nov., isolated from Arctic seawater.</title>
        <authorList>
            <person name="Choi A."/>
            <person name="Baek K."/>
        </authorList>
    </citation>
    <scope>NUCLEOTIDE SEQUENCE [LARGE SCALE GENOMIC DNA]</scope>
    <source>
        <strain evidence="2 3">JCM 18388</strain>
    </source>
</reference>
<evidence type="ECO:0000313" key="3">
    <source>
        <dbReference type="Proteomes" id="UP000245539"/>
    </source>
</evidence>